<evidence type="ECO:0000256" key="1">
    <source>
        <dbReference type="ARBA" id="ARBA00004123"/>
    </source>
</evidence>
<reference evidence="8 9" key="1">
    <citation type="submission" date="2022-12" db="EMBL/GenBank/DDBJ databases">
        <title>Chromosome-level genome of Tegillarca granosa.</title>
        <authorList>
            <person name="Kim J."/>
        </authorList>
    </citation>
    <scope>NUCLEOTIDE SEQUENCE [LARGE SCALE GENOMIC DNA]</scope>
    <source>
        <strain evidence="8">Teg-2019</strain>
        <tissue evidence="8">Adductor muscle</tissue>
    </source>
</reference>
<keyword evidence="9" id="KW-1185">Reference proteome</keyword>
<dbReference type="InterPro" id="IPR052056">
    <property type="entry name" value="Mono-ARTD/PARP"/>
</dbReference>
<evidence type="ECO:0000256" key="4">
    <source>
        <dbReference type="ARBA" id="ARBA00023027"/>
    </source>
</evidence>
<evidence type="ECO:0000256" key="2">
    <source>
        <dbReference type="ARBA" id="ARBA00022676"/>
    </source>
</evidence>
<accession>A0ABQ9FMQ1</accession>
<organism evidence="8 9">
    <name type="scientific">Tegillarca granosa</name>
    <name type="common">Malaysian cockle</name>
    <name type="synonym">Anadara granosa</name>
    <dbReference type="NCBI Taxonomy" id="220873"/>
    <lineage>
        <taxon>Eukaryota</taxon>
        <taxon>Metazoa</taxon>
        <taxon>Spiralia</taxon>
        <taxon>Lophotrochozoa</taxon>
        <taxon>Mollusca</taxon>
        <taxon>Bivalvia</taxon>
        <taxon>Autobranchia</taxon>
        <taxon>Pteriomorphia</taxon>
        <taxon>Arcoida</taxon>
        <taxon>Arcoidea</taxon>
        <taxon>Arcidae</taxon>
        <taxon>Tegillarca</taxon>
    </lineage>
</organism>
<dbReference type="EC" id="2.4.2.-" evidence="6"/>
<evidence type="ECO:0000259" key="7">
    <source>
        <dbReference type="PROSITE" id="PS51059"/>
    </source>
</evidence>
<evidence type="ECO:0000313" key="9">
    <source>
        <dbReference type="Proteomes" id="UP001217089"/>
    </source>
</evidence>
<keyword evidence="5" id="KW-0539">Nucleus</keyword>
<protein>
    <recommendedName>
        <fullName evidence="6">Poly [ADP-ribose] polymerase</fullName>
        <shortName evidence="6">PARP</shortName>
        <ecNumber evidence="6">2.4.2.-</ecNumber>
    </recommendedName>
</protein>
<evidence type="ECO:0000256" key="5">
    <source>
        <dbReference type="ARBA" id="ARBA00023242"/>
    </source>
</evidence>
<name>A0ABQ9FMQ1_TEGGR</name>
<dbReference type="PANTHER" id="PTHR14453:SF67">
    <property type="entry name" value="POLY [ADP-RIBOSE] POLYMERASE"/>
    <property type="match status" value="1"/>
</dbReference>
<evidence type="ECO:0000313" key="8">
    <source>
        <dbReference type="EMBL" id="KAJ8316993.1"/>
    </source>
</evidence>
<keyword evidence="4 6" id="KW-0520">NAD</keyword>
<dbReference type="PROSITE" id="PS51059">
    <property type="entry name" value="PARP_CATALYTIC"/>
    <property type="match status" value="1"/>
</dbReference>
<comment type="subcellular location">
    <subcellularLocation>
        <location evidence="1">Nucleus</location>
    </subcellularLocation>
</comment>
<comment type="caution">
    <text evidence="8">The sequence shown here is derived from an EMBL/GenBank/DDBJ whole genome shotgun (WGS) entry which is preliminary data.</text>
</comment>
<dbReference type="InterPro" id="IPR012317">
    <property type="entry name" value="Poly(ADP-ribose)pol_cat_dom"/>
</dbReference>
<dbReference type="EMBL" id="JARBDR010000246">
    <property type="protein sequence ID" value="KAJ8316993.1"/>
    <property type="molecule type" value="Genomic_DNA"/>
</dbReference>
<keyword evidence="3 6" id="KW-0808">Transferase</keyword>
<sequence>MPVLTCMFSSLYYTCNACLDKHVKLIVLYTIERVQNKSLYQQYQIKKKQMENQTPQGIQVERDLWHGTSAKAVDSINYYGFNRSYCGGAGHGDCWYGDGVYFSNDGSYSARAWLSQGHGPGAANIAIGGAQTGFTGQVYVAKVLTGDLVLGKKGMKYLPQKPTGNIYDCAVDNVQNPVEFIIFNDTQAYPEYILTFDT</sequence>
<dbReference type="Gene3D" id="3.90.228.10">
    <property type="match status" value="1"/>
</dbReference>
<feature type="domain" description="PARP catalytic" evidence="7">
    <location>
        <begin position="1"/>
        <end position="198"/>
    </location>
</feature>
<proteinExistence type="predicted"/>
<dbReference type="Pfam" id="PF00644">
    <property type="entry name" value="PARP"/>
    <property type="match status" value="1"/>
</dbReference>
<dbReference type="PANTHER" id="PTHR14453">
    <property type="entry name" value="PARP/ZINC FINGER CCCH TYPE DOMAIN CONTAINING PROTEIN"/>
    <property type="match status" value="1"/>
</dbReference>
<dbReference type="SUPFAM" id="SSF56399">
    <property type="entry name" value="ADP-ribosylation"/>
    <property type="match status" value="1"/>
</dbReference>
<evidence type="ECO:0000256" key="6">
    <source>
        <dbReference type="RuleBase" id="RU362114"/>
    </source>
</evidence>
<dbReference type="Proteomes" id="UP001217089">
    <property type="component" value="Unassembled WGS sequence"/>
</dbReference>
<gene>
    <name evidence="8" type="ORF">KUTeg_004897</name>
</gene>
<keyword evidence="2 6" id="KW-0328">Glycosyltransferase</keyword>
<evidence type="ECO:0000256" key="3">
    <source>
        <dbReference type="ARBA" id="ARBA00022679"/>
    </source>
</evidence>